<keyword evidence="2" id="KW-0378">Hydrolase</keyword>
<dbReference type="EMBL" id="JBFBVU010000009">
    <property type="protein sequence ID" value="MEV8466977.1"/>
    <property type="molecule type" value="Genomic_DNA"/>
</dbReference>
<dbReference type="EC" id="3.4.-.-" evidence="2"/>
<dbReference type="Gene3D" id="3.40.50.880">
    <property type="match status" value="1"/>
</dbReference>
<dbReference type="PANTHER" id="PTHR42695:SF5">
    <property type="entry name" value="GLUTAMINE AMIDOTRANSFERASE YLR126C-RELATED"/>
    <property type="match status" value="1"/>
</dbReference>
<gene>
    <name evidence="2" type="ORF">AB0T83_09320</name>
</gene>
<name>A0ABV3L5X0_9RHOB</name>
<dbReference type="InterPro" id="IPR044992">
    <property type="entry name" value="ChyE-like"/>
</dbReference>
<proteinExistence type="predicted"/>
<dbReference type="PANTHER" id="PTHR42695">
    <property type="entry name" value="GLUTAMINE AMIDOTRANSFERASE YLR126C-RELATED"/>
    <property type="match status" value="1"/>
</dbReference>
<protein>
    <submittedName>
        <fullName evidence="2">Type 1 glutamine amidotransferase</fullName>
        <ecNumber evidence="2">3.4.-.-</ecNumber>
    </submittedName>
</protein>
<evidence type="ECO:0000259" key="1">
    <source>
        <dbReference type="Pfam" id="PF00117"/>
    </source>
</evidence>
<dbReference type="Pfam" id="PF00117">
    <property type="entry name" value="GATase"/>
    <property type="match status" value="1"/>
</dbReference>
<organism evidence="2 3">
    <name type="scientific">Meridianimarinicoccus marinus</name>
    <dbReference type="NCBI Taxonomy" id="3231483"/>
    <lineage>
        <taxon>Bacteria</taxon>
        <taxon>Pseudomonadati</taxon>
        <taxon>Pseudomonadota</taxon>
        <taxon>Alphaproteobacteria</taxon>
        <taxon>Rhodobacterales</taxon>
        <taxon>Paracoccaceae</taxon>
        <taxon>Meridianimarinicoccus</taxon>
    </lineage>
</organism>
<accession>A0ABV3L5X0</accession>
<dbReference type="CDD" id="cd01741">
    <property type="entry name" value="GATase1_1"/>
    <property type="match status" value="1"/>
</dbReference>
<dbReference type="PROSITE" id="PS51273">
    <property type="entry name" value="GATASE_TYPE_1"/>
    <property type="match status" value="1"/>
</dbReference>
<dbReference type="InterPro" id="IPR029062">
    <property type="entry name" value="Class_I_gatase-like"/>
</dbReference>
<dbReference type="SUPFAM" id="SSF52317">
    <property type="entry name" value="Class I glutamine amidotransferase-like"/>
    <property type="match status" value="1"/>
</dbReference>
<evidence type="ECO:0000313" key="3">
    <source>
        <dbReference type="Proteomes" id="UP001553161"/>
    </source>
</evidence>
<dbReference type="RefSeq" id="WP_366192767.1">
    <property type="nucleotide sequence ID" value="NZ_JBFBVU010000009.1"/>
</dbReference>
<comment type="caution">
    <text evidence="2">The sequence shown here is derived from an EMBL/GenBank/DDBJ whole genome shotgun (WGS) entry which is preliminary data.</text>
</comment>
<feature type="domain" description="Glutamine amidotransferase" evidence="1">
    <location>
        <begin position="78"/>
        <end position="179"/>
    </location>
</feature>
<sequence>MKIGILQTGETPESFRDRLGDYNVLCQRCLEGQGFTFQTYRVLDGELPPSVQAADGWLITGSRHGVYDDLPWIVPLEDFLRAAYAAAVPIVGICFGHQILAQALGGRVEKFSGGWSVGPVDYRLTDGSCETLIAWHQDQVIEPPAEAQVLASSDMCRNAMLLYGDRALTVQPHPEFTPEFAAALLEARRNVLPAEAAARAEAGQGIPTTAPHMLDRIAAFFRAAAARRTTA</sequence>
<keyword evidence="2" id="KW-0315">Glutamine amidotransferase</keyword>
<evidence type="ECO:0000313" key="2">
    <source>
        <dbReference type="EMBL" id="MEV8466977.1"/>
    </source>
</evidence>
<keyword evidence="3" id="KW-1185">Reference proteome</keyword>
<dbReference type="InterPro" id="IPR017926">
    <property type="entry name" value="GATASE"/>
</dbReference>
<reference evidence="2 3" key="1">
    <citation type="submission" date="2024-07" db="EMBL/GenBank/DDBJ databases">
        <authorList>
            <person name="Kang M."/>
        </authorList>
    </citation>
    <scope>NUCLEOTIDE SEQUENCE [LARGE SCALE GENOMIC DNA]</scope>
    <source>
        <strain evidence="2 3">DFM31</strain>
    </source>
</reference>
<dbReference type="Proteomes" id="UP001553161">
    <property type="component" value="Unassembled WGS sequence"/>
</dbReference>
<dbReference type="GO" id="GO:0016787">
    <property type="term" value="F:hydrolase activity"/>
    <property type="evidence" value="ECO:0007669"/>
    <property type="project" value="UniProtKB-KW"/>
</dbReference>